<gene>
    <name evidence="1" type="ORF">CLOSAC_31360</name>
</gene>
<dbReference type="Proteomes" id="UP000191154">
    <property type="component" value="Unassembled WGS sequence"/>
</dbReference>
<accession>A0A1S8N251</accession>
<sequence length="68" mass="7925">MNRAQIDEVKEAIKNIPKKQQENVLLIAKTHGVNKAFLERIKNANSNKENLFEDPIEKYIKLFSKDLD</sequence>
<dbReference type="EMBL" id="LZYZ01000006">
    <property type="protein sequence ID" value="OOM10515.1"/>
    <property type="molecule type" value="Genomic_DNA"/>
</dbReference>
<dbReference type="STRING" id="169679.CSACC_22370"/>
<name>A0A1S8N251_CLOSA</name>
<dbReference type="RefSeq" id="WP_077866210.1">
    <property type="nucleotide sequence ID" value="NZ_LZYZ01000006.1"/>
</dbReference>
<reference evidence="1 2" key="1">
    <citation type="submission" date="2016-05" db="EMBL/GenBank/DDBJ databases">
        <title>Microbial solvent formation.</title>
        <authorList>
            <person name="Poehlein A."/>
            <person name="Montoya Solano J.D."/>
            <person name="Flitsch S."/>
            <person name="Krabben P."/>
            <person name="Duerre P."/>
            <person name="Daniel R."/>
        </authorList>
    </citation>
    <scope>NUCLEOTIDE SEQUENCE [LARGE SCALE GENOMIC DNA]</scope>
    <source>
        <strain evidence="1 2">L1-8</strain>
    </source>
</reference>
<evidence type="ECO:0000313" key="2">
    <source>
        <dbReference type="Proteomes" id="UP000191154"/>
    </source>
</evidence>
<evidence type="ECO:0000313" key="1">
    <source>
        <dbReference type="EMBL" id="OOM10515.1"/>
    </source>
</evidence>
<organism evidence="1 2">
    <name type="scientific">Clostridium saccharobutylicum</name>
    <dbReference type="NCBI Taxonomy" id="169679"/>
    <lineage>
        <taxon>Bacteria</taxon>
        <taxon>Bacillati</taxon>
        <taxon>Bacillota</taxon>
        <taxon>Clostridia</taxon>
        <taxon>Eubacteriales</taxon>
        <taxon>Clostridiaceae</taxon>
        <taxon>Clostridium</taxon>
    </lineage>
</organism>
<protein>
    <submittedName>
        <fullName evidence="1">Uncharacterized protein</fullName>
    </submittedName>
</protein>
<dbReference type="AlphaFoldDB" id="A0A1S8N251"/>
<comment type="caution">
    <text evidence="1">The sequence shown here is derived from an EMBL/GenBank/DDBJ whole genome shotgun (WGS) entry which is preliminary data.</text>
</comment>
<proteinExistence type="predicted"/>